<keyword evidence="9" id="KW-1185">Reference proteome</keyword>
<feature type="compositionally biased region" description="Acidic residues" evidence="7">
    <location>
        <begin position="261"/>
        <end position="276"/>
    </location>
</feature>
<feature type="region of interest" description="Disordered" evidence="7">
    <location>
        <begin position="232"/>
        <end position="276"/>
    </location>
</feature>
<keyword evidence="8" id="KW-0687">Ribonucleoprotein</keyword>
<evidence type="ECO:0000256" key="1">
    <source>
        <dbReference type="ARBA" id="ARBA00004123"/>
    </source>
</evidence>
<evidence type="ECO:0000256" key="2">
    <source>
        <dbReference type="ARBA" id="ARBA00022614"/>
    </source>
</evidence>
<feature type="compositionally biased region" description="Polar residues" evidence="7">
    <location>
        <begin position="175"/>
        <end position="185"/>
    </location>
</feature>
<keyword evidence="2" id="KW-0433">Leucine-rich repeat</keyword>
<reference evidence="8 9" key="1">
    <citation type="journal article" date="2020" name="Fungal Divers.">
        <title>Resolving the Mortierellaceae phylogeny through synthesis of multi-gene phylogenetics and phylogenomics.</title>
        <authorList>
            <person name="Vandepol N."/>
            <person name="Liber J."/>
            <person name="Desiro A."/>
            <person name="Na H."/>
            <person name="Kennedy M."/>
            <person name="Barry K."/>
            <person name="Grigoriev I.V."/>
            <person name="Miller A.N."/>
            <person name="O'Donnell K."/>
            <person name="Stajich J.E."/>
            <person name="Bonito G."/>
        </authorList>
    </citation>
    <scope>NUCLEOTIDE SEQUENCE [LARGE SCALE GENOMIC DNA]</scope>
    <source>
        <strain evidence="8 9">AD045</strain>
    </source>
</reference>
<keyword evidence="4" id="KW-0539">Nucleus</keyword>
<name>A0ABQ7JPR3_9FUNG</name>
<dbReference type="SUPFAM" id="SSF52058">
    <property type="entry name" value="L domain-like"/>
    <property type="match status" value="1"/>
</dbReference>
<evidence type="ECO:0000313" key="9">
    <source>
        <dbReference type="Proteomes" id="UP001194696"/>
    </source>
</evidence>
<comment type="caution">
    <text evidence="8">The sequence shown here is derived from an EMBL/GenBank/DDBJ whole genome shotgun (WGS) entry which is preliminary data.</text>
</comment>
<protein>
    <recommendedName>
        <fullName evidence="6">U2 small nuclear ribonucleoprotein A'</fullName>
    </recommendedName>
</protein>
<accession>A0ABQ7JPR3</accession>
<dbReference type="Gene3D" id="3.80.10.10">
    <property type="entry name" value="Ribonuclease Inhibitor"/>
    <property type="match status" value="1"/>
</dbReference>
<comment type="subcellular location">
    <subcellularLocation>
        <location evidence="1">Nucleus</location>
    </subcellularLocation>
</comment>
<evidence type="ECO:0000256" key="3">
    <source>
        <dbReference type="ARBA" id="ARBA00022737"/>
    </source>
</evidence>
<evidence type="ECO:0000256" key="4">
    <source>
        <dbReference type="ARBA" id="ARBA00023242"/>
    </source>
</evidence>
<dbReference type="PANTHER" id="PTHR10552">
    <property type="entry name" value="U2 SMALL NUCLEAR RIBONUCLEOPROTEIN A"/>
    <property type="match status" value="1"/>
</dbReference>
<comment type="similarity">
    <text evidence="5">Belongs to the U2 small nuclear ribonucleoprotein A family.</text>
</comment>
<dbReference type="PANTHER" id="PTHR10552:SF6">
    <property type="entry name" value="U2 SMALL NUCLEAR RIBONUCLEOPROTEIN A"/>
    <property type="match status" value="1"/>
</dbReference>
<proteinExistence type="inferred from homology"/>
<organism evidence="8 9">
    <name type="scientific">Linnemannia gamsii</name>
    <dbReference type="NCBI Taxonomy" id="64522"/>
    <lineage>
        <taxon>Eukaryota</taxon>
        <taxon>Fungi</taxon>
        <taxon>Fungi incertae sedis</taxon>
        <taxon>Mucoromycota</taxon>
        <taxon>Mortierellomycotina</taxon>
        <taxon>Mortierellomycetes</taxon>
        <taxon>Mortierellales</taxon>
        <taxon>Mortierellaceae</taxon>
        <taxon>Linnemannia</taxon>
    </lineage>
</organism>
<dbReference type="InterPro" id="IPR032675">
    <property type="entry name" value="LRR_dom_sf"/>
</dbReference>
<dbReference type="InterPro" id="IPR003591">
    <property type="entry name" value="Leu-rich_rpt_typical-subtyp"/>
</dbReference>
<dbReference type="EMBL" id="JAAAIM010001001">
    <property type="protein sequence ID" value="KAG0282796.1"/>
    <property type="molecule type" value="Genomic_DNA"/>
</dbReference>
<dbReference type="InterPro" id="IPR001611">
    <property type="entry name" value="Leu-rich_rpt"/>
</dbReference>
<feature type="region of interest" description="Disordered" evidence="7">
    <location>
        <begin position="173"/>
        <end position="198"/>
    </location>
</feature>
<dbReference type="SMART" id="SM00369">
    <property type="entry name" value="LRR_TYP"/>
    <property type="match status" value="2"/>
</dbReference>
<evidence type="ECO:0000256" key="7">
    <source>
        <dbReference type="SAM" id="MobiDB-lite"/>
    </source>
</evidence>
<dbReference type="Pfam" id="PF14580">
    <property type="entry name" value="LRR_9"/>
    <property type="match status" value="1"/>
</dbReference>
<gene>
    <name evidence="8" type="primary">SNRPA1</name>
    <name evidence="8" type="ORF">BGZ96_000128</name>
</gene>
<evidence type="ECO:0000256" key="5">
    <source>
        <dbReference type="ARBA" id="ARBA00024196"/>
    </source>
</evidence>
<dbReference type="PROSITE" id="PS51450">
    <property type="entry name" value="LRR"/>
    <property type="match status" value="2"/>
</dbReference>
<dbReference type="InterPro" id="IPR044640">
    <property type="entry name" value="RU2A"/>
</dbReference>
<evidence type="ECO:0000313" key="8">
    <source>
        <dbReference type="EMBL" id="KAG0282796.1"/>
    </source>
</evidence>
<sequence length="276" mass="30866">MKLTPDLIAQSPCYLNALQDRELDLRSHKIPAIENLGVTKDLNDSLDLTDNDIRALSNFPVLYRLKTLLLSNNRISKIDPELLTSYLPNLTTLVLTNNAIAELSDLQGLAGARFLEHLVLLDNPLTKKKYYRLYVIWKLPTVRVLDFTKVARKERQEAKKLFDGKAGPSALAESITATKSTTSTFEPGEGVPLPLKSSVPTLTMSKEDQDKIRAALAKATTLDEISRLERALKEGKIPSDLKGQNQDQNSHSRKKQKLDGGEQEEEEEEEEDTPMA</sequence>
<keyword evidence="3" id="KW-0677">Repeat</keyword>
<evidence type="ECO:0000256" key="6">
    <source>
        <dbReference type="ARBA" id="ARBA00024238"/>
    </source>
</evidence>
<dbReference type="GO" id="GO:1990904">
    <property type="term" value="C:ribonucleoprotein complex"/>
    <property type="evidence" value="ECO:0007669"/>
    <property type="project" value="UniProtKB-KW"/>
</dbReference>
<dbReference type="Proteomes" id="UP001194696">
    <property type="component" value="Unassembled WGS sequence"/>
</dbReference>